<evidence type="ECO:0000313" key="14">
    <source>
        <dbReference type="Proteomes" id="UP000678499"/>
    </source>
</evidence>
<dbReference type="EMBL" id="OA882478">
    <property type="protein sequence ID" value="CAD7275565.1"/>
    <property type="molecule type" value="Genomic_DNA"/>
</dbReference>
<evidence type="ECO:0000256" key="6">
    <source>
        <dbReference type="ARBA" id="ARBA00022723"/>
    </source>
</evidence>
<dbReference type="Pfam" id="PF04104">
    <property type="entry name" value="DNA_primase_lrg"/>
    <property type="match status" value="1"/>
</dbReference>
<dbReference type="GO" id="GO:0006270">
    <property type="term" value="P:DNA replication initiation"/>
    <property type="evidence" value="ECO:0007669"/>
    <property type="project" value="TreeGrafter"/>
</dbReference>
<dbReference type="AlphaFoldDB" id="A0A7R9GAR5"/>
<dbReference type="GO" id="GO:0005658">
    <property type="term" value="C:alpha DNA polymerase:primase complex"/>
    <property type="evidence" value="ECO:0007669"/>
    <property type="project" value="TreeGrafter"/>
</dbReference>
<evidence type="ECO:0000256" key="3">
    <source>
        <dbReference type="ARBA" id="ARBA00022485"/>
    </source>
</evidence>
<dbReference type="PIRSF" id="PIRSF009449">
    <property type="entry name" value="DNA_primase_large_subunit"/>
    <property type="match status" value="1"/>
</dbReference>
<comment type="cofactor">
    <cofactor evidence="10">
        <name>[4Fe-4S] cluster</name>
        <dbReference type="ChEBI" id="CHEBI:49883"/>
    </cofactor>
    <text evidence="10">Binds 1 [4Fe-4S] cluster.</text>
</comment>
<dbReference type="OrthoDB" id="18648at2759"/>
<dbReference type="PANTHER" id="PTHR10537">
    <property type="entry name" value="DNA PRIMASE LARGE SUBUNIT"/>
    <property type="match status" value="1"/>
</dbReference>
<dbReference type="EMBL" id="CAJPEX010000441">
    <property type="protein sequence ID" value="CAG0915717.1"/>
    <property type="molecule type" value="Genomic_DNA"/>
</dbReference>
<protein>
    <recommendedName>
        <fullName evidence="2 10">DNA primase large subunit</fullName>
    </recommendedName>
</protein>
<evidence type="ECO:0000256" key="2">
    <source>
        <dbReference type="ARBA" id="ARBA00019038"/>
    </source>
</evidence>
<evidence type="ECO:0000256" key="11">
    <source>
        <dbReference type="PIRSR" id="PIRSR009449-1"/>
    </source>
</evidence>
<organism evidence="13">
    <name type="scientific">Notodromas monacha</name>
    <dbReference type="NCBI Taxonomy" id="399045"/>
    <lineage>
        <taxon>Eukaryota</taxon>
        <taxon>Metazoa</taxon>
        <taxon>Ecdysozoa</taxon>
        <taxon>Arthropoda</taxon>
        <taxon>Crustacea</taxon>
        <taxon>Oligostraca</taxon>
        <taxon>Ostracoda</taxon>
        <taxon>Podocopa</taxon>
        <taxon>Podocopida</taxon>
        <taxon>Cypridocopina</taxon>
        <taxon>Cypridoidea</taxon>
        <taxon>Cyprididae</taxon>
        <taxon>Notodromas</taxon>
    </lineage>
</organism>
<dbReference type="InterPro" id="IPR007238">
    <property type="entry name" value="DNA_primase_lsu_euk/arc"/>
</dbReference>
<evidence type="ECO:0000256" key="4">
    <source>
        <dbReference type="ARBA" id="ARBA00022515"/>
    </source>
</evidence>
<reference evidence="13" key="1">
    <citation type="submission" date="2020-11" db="EMBL/GenBank/DDBJ databases">
        <authorList>
            <person name="Tran Van P."/>
        </authorList>
    </citation>
    <scope>NUCLEOTIDE SEQUENCE</scope>
</reference>
<keyword evidence="7 10" id="KW-0408">Iron</keyword>
<keyword evidence="3 10" id="KW-0004">4Fe-4S</keyword>
<gene>
    <name evidence="13" type="ORF">NMOB1V02_LOCUS3357</name>
</gene>
<dbReference type="Proteomes" id="UP000678499">
    <property type="component" value="Unassembled WGS sequence"/>
</dbReference>
<name>A0A7R9GAR5_9CRUS</name>
<dbReference type="InterPro" id="IPR016558">
    <property type="entry name" value="DNA_primase_lsu_euk"/>
</dbReference>
<keyword evidence="14" id="KW-1185">Reference proteome</keyword>
<keyword evidence="4 10" id="KW-0639">Primosome</keyword>
<dbReference type="GO" id="GO:0006269">
    <property type="term" value="P:DNA replication, synthesis of primer"/>
    <property type="evidence" value="ECO:0007669"/>
    <property type="project" value="UniProtKB-KW"/>
</dbReference>
<dbReference type="GO" id="GO:0003677">
    <property type="term" value="F:DNA binding"/>
    <property type="evidence" value="ECO:0007669"/>
    <property type="project" value="UniProtKB-UniRule"/>
</dbReference>
<dbReference type="PANTHER" id="PTHR10537:SF3">
    <property type="entry name" value="DNA PRIMASE LARGE SUBUNIT"/>
    <property type="match status" value="1"/>
</dbReference>
<comment type="similarity">
    <text evidence="1 10">Belongs to the eukaryotic-type primase large subunit family.</text>
</comment>
<proteinExistence type="inferred from homology"/>
<evidence type="ECO:0000256" key="5">
    <source>
        <dbReference type="ARBA" id="ARBA00022705"/>
    </source>
</evidence>
<sequence>MEILNPRMSRISRKRNFHLSVQQAGLEKLFPAPVSMFEDPPSDIISLQCLDELAIERLQLLRSVERAGTMPDWEKSIVAEISKVENLRPYLKLESSNTPEAMEAALEARKRDYLSHFVLRLAYCRSETLRRWFVTQEADLFRYRLTRISADEKKAFIRRCGLKFSESVAEKMTSGRLFHVTVAEKKERLQCLAEGTSALYGSGNLYSTVEKTVFYKVPFYEALELVRSRKAYLEGGMAYVADQDLNSIILQTFKSRLNRALALLSHMLPTLEKDERLKPLVCNFHNSYIGPEYERGRQGSGRISLENLHVVAEESFPLCMKHLYDILKTQHHLKHFSRIQLNLFFKGIGLSLEDSLQLFRTEFAKGKTEPEKFEKKYAYSFRHGYGKEGKRADYRPFSCMKIIQQHPGAQETHGCPFAHFDVTSLRAKLKALKISEPAIQDVLDTKRENHHQIACGKVFQYTHNLPSNSVGINHPNQYFEASQEVRHGKQDQFGIVSAAAVKEVKEESSVSIQDDWNSEMEFDESALKELGV</sequence>
<keyword evidence="6 10" id="KW-0479">Metal-binding</keyword>
<keyword evidence="8 10" id="KW-0411">Iron-sulfur</keyword>
<evidence type="ECO:0000313" key="13">
    <source>
        <dbReference type="EMBL" id="CAD7275565.1"/>
    </source>
</evidence>
<accession>A0A7R9GAR5</accession>
<evidence type="ECO:0000256" key="7">
    <source>
        <dbReference type="ARBA" id="ARBA00023004"/>
    </source>
</evidence>
<dbReference type="GO" id="GO:0051539">
    <property type="term" value="F:4 iron, 4 sulfur cluster binding"/>
    <property type="evidence" value="ECO:0007669"/>
    <property type="project" value="UniProtKB-UniRule"/>
</dbReference>
<dbReference type="GO" id="GO:0046872">
    <property type="term" value="F:metal ion binding"/>
    <property type="evidence" value="ECO:0007669"/>
    <property type="project" value="UniProtKB-UniRule"/>
</dbReference>
<dbReference type="InterPro" id="IPR058560">
    <property type="entry name" value="DNA_primase_C"/>
</dbReference>
<keyword evidence="9 10" id="KW-0238">DNA-binding</keyword>
<dbReference type="CDD" id="cd07322">
    <property type="entry name" value="PriL_PriS_Eukaryotic"/>
    <property type="match status" value="1"/>
</dbReference>
<evidence type="ECO:0000256" key="10">
    <source>
        <dbReference type="PIRNR" id="PIRNR009449"/>
    </source>
</evidence>
<feature type="binding site" evidence="11">
    <location>
        <position position="399"/>
    </location>
    <ligand>
        <name>[4Fe-4S] cluster</name>
        <dbReference type="ChEBI" id="CHEBI:49883"/>
    </ligand>
</feature>
<comment type="function">
    <text evidence="10">DNA primase is the polymerase that synthesizes small RNA primers for the Okazaki fragments made during discontinuous DNA replication.</text>
</comment>
<evidence type="ECO:0000256" key="8">
    <source>
        <dbReference type="ARBA" id="ARBA00023014"/>
    </source>
</evidence>
<keyword evidence="5 10" id="KW-0235">DNA replication</keyword>
<feature type="binding site" evidence="11">
    <location>
        <position position="455"/>
    </location>
    <ligand>
        <name>[4Fe-4S] cluster</name>
        <dbReference type="ChEBI" id="CHEBI:49883"/>
    </ligand>
</feature>
<evidence type="ECO:0000256" key="9">
    <source>
        <dbReference type="ARBA" id="ARBA00023125"/>
    </source>
</evidence>
<feature type="binding site" evidence="11">
    <location>
        <position position="319"/>
    </location>
    <ligand>
        <name>[4Fe-4S] cluster</name>
        <dbReference type="ChEBI" id="CHEBI:49883"/>
    </ligand>
</feature>
<feature type="domain" description="DNA primase large subunit C-terminal" evidence="12">
    <location>
        <begin position="311"/>
        <end position="479"/>
    </location>
</feature>
<evidence type="ECO:0000256" key="1">
    <source>
        <dbReference type="ARBA" id="ARBA00010564"/>
    </source>
</evidence>
<feature type="binding site" evidence="11">
    <location>
        <position position="415"/>
    </location>
    <ligand>
        <name>[4Fe-4S] cluster</name>
        <dbReference type="ChEBI" id="CHEBI:49883"/>
    </ligand>
</feature>
<dbReference type="Pfam" id="PF26466">
    <property type="entry name" value="DNA_primase_lrg_N"/>
    <property type="match status" value="1"/>
</dbReference>
<dbReference type="Gene3D" id="1.20.930.80">
    <property type="match status" value="1"/>
</dbReference>
<evidence type="ECO:0000259" key="12">
    <source>
        <dbReference type="Pfam" id="PF04104"/>
    </source>
</evidence>